<dbReference type="EMBL" id="PDKW01000042">
    <property type="protein sequence ID" value="PGH55926.1"/>
    <property type="molecule type" value="Genomic_DNA"/>
</dbReference>
<evidence type="ECO:0000313" key="1">
    <source>
        <dbReference type="EMBL" id="PGH55926.1"/>
    </source>
</evidence>
<proteinExistence type="predicted"/>
<sequence length="79" mass="8423">MASPYTLTPSDETAYGTLIHLHGRVLLITGISSDSPAQHNRLAELMVGVLSRLTPAEQAELDAIVGAHEACWTQETPAP</sequence>
<dbReference type="Proteomes" id="UP000225379">
    <property type="component" value="Unassembled WGS sequence"/>
</dbReference>
<reference evidence="2" key="1">
    <citation type="submission" date="2017-10" db="EMBL/GenBank/DDBJ databases">
        <authorList>
            <person name="Kravchenko I.K."/>
            <person name="Grouzdev D.S."/>
        </authorList>
    </citation>
    <scope>NUCLEOTIDE SEQUENCE [LARGE SCALE GENOMIC DNA]</scope>
    <source>
        <strain evidence="2">B2</strain>
    </source>
</reference>
<protein>
    <submittedName>
        <fullName evidence="1">Uncharacterized protein</fullName>
    </submittedName>
</protein>
<keyword evidence="2" id="KW-1185">Reference proteome</keyword>
<dbReference type="OrthoDB" id="7306585at2"/>
<organism evidence="1 2">
    <name type="scientific">Azospirillum palustre</name>
    <dbReference type="NCBI Taxonomy" id="2044885"/>
    <lineage>
        <taxon>Bacteria</taxon>
        <taxon>Pseudomonadati</taxon>
        <taxon>Pseudomonadota</taxon>
        <taxon>Alphaproteobacteria</taxon>
        <taxon>Rhodospirillales</taxon>
        <taxon>Azospirillaceae</taxon>
        <taxon>Azospirillum</taxon>
    </lineage>
</organism>
<dbReference type="AlphaFoldDB" id="A0A2B8BB00"/>
<gene>
    <name evidence="1" type="ORF">CRT60_22000</name>
</gene>
<accession>A0A2B8BB00</accession>
<dbReference type="RefSeq" id="WP_098738641.1">
    <property type="nucleotide sequence ID" value="NZ_PDKW01000042.1"/>
</dbReference>
<evidence type="ECO:0000313" key="2">
    <source>
        <dbReference type="Proteomes" id="UP000225379"/>
    </source>
</evidence>
<name>A0A2B8BB00_9PROT</name>
<comment type="caution">
    <text evidence="1">The sequence shown here is derived from an EMBL/GenBank/DDBJ whole genome shotgun (WGS) entry which is preliminary data.</text>
</comment>